<protein>
    <recommendedName>
        <fullName evidence="8">Glycosyltransferase family 92 protein</fullName>
        <ecNumber evidence="8">2.4.1.-</ecNumber>
    </recommendedName>
</protein>
<dbReference type="EC" id="2.4.1.-" evidence="8"/>
<comment type="caution">
    <text evidence="9">The sequence shown here is derived from an EMBL/GenBank/DDBJ whole genome shotgun (WGS) entry which is preliminary data.</text>
</comment>
<dbReference type="GO" id="GO:0016757">
    <property type="term" value="F:glycosyltransferase activity"/>
    <property type="evidence" value="ECO:0007669"/>
    <property type="project" value="UniProtKB-UniRule"/>
</dbReference>
<sequence>MYFRFSNVQFICNITMSPSRLNGAIVSLKRDSEGSYKAFMKLNQNFRRGIEYNYTVCLEQPVYGNISPSLFVQWAEANRIFGAQKILVHTLELSTTLRQYLGYYTTKGFIETLPWTFPPGLTDETHCHLQQTMISDCQYRLRGWSRFVVMADVDELIVPRHPDDKTWTDMIKRAPCPADVTYYGGRHLLYRLPPNSSESNDTGLTILDRLHRNELIYVYPIRGKYMGDPGKIVGDMVTHSVSGPIIHSDKMCIMPVTVGGNHHYRRTPLKMKSNTWILDNITLKYSDLLKRRIAEVEQNLRY</sequence>
<dbReference type="EMBL" id="JAODUP010000022">
    <property type="protein sequence ID" value="KAK2167942.1"/>
    <property type="molecule type" value="Genomic_DNA"/>
</dbReference>
<reference evidence="9" key="1">
    <citation type="journal article" date="2023" name="Mol. Biol. Evol.">
        <title>Third-Generation Sequencing Reveals the Adaptive Role of the Epigenome in Three Deep-Sea Polychaetes.</title>
        <authorList>
            <person name="Perez M."/>
            <person name="Aroh O."/>
            <person name="Sun Y."/>
            <person name="Lan Y."/>
            <person name="Juniper S.K."/>
            <person name="Young C.R."/>
            <person name="Angers B."/>
            <person name="Qian P.Y."/>
        </authorList>
    </citation>
    <scope>NUCLEOTIDE SEQUENCE</scope>
    <source>
        <strain evidence="9">P08H-3</strain>
    </source>
</reference>
<evidence type="ECO:0000256" key="4">
    <source>
        <dbReference type="ARBA" id="ARBA00022679"/>
    </source>
</evidence>
<name>A0AAD9KB96_9ANNE</name>
<proteinExistence type="inferred from homology"/>
<evidence type="ECO:0000256" key="2">
    <source>
        <dbReference type="ARBA" id="ARBA00007647"/>
    </source>
</evidence>
<evidence type="ECO:0000256" key="3">
    <source>
        <dbReference type="ARBA" id="ARBA00022676"/>
    </source>
</evidence>
<evidence type="ECO:0000313" key="10">
    <source>
        <dbReference type="Proteomes" id="UP001208570"/>
    </source>
</evidence>
<evidence type="ECO:0000256" key="7">
    <source>
        <dbReference type="ARBA" id="ARBA00023136"/>
    </source>
</evidence>
<dbReference type="Proteomes" id="UP001208570">
    <property type="component" value="Unassembled WGS sequence"/>
</dbReference>
<comment type="similarity">
    <text evidence="2 8">Belongs to the glycosyltransferase 92 family.</text>
</comment>
<organism evidence="9 10">
    <name type="scientific">Paralvinella palmiformis</name>
    <dbReference type="NCBI Taxonomy" id="53620"/>
    <lineage>
        <taxon>Eukaryota</taxon>
        <taxon>Metazoa</taxon>
        <taxon>Spiralia</taxon>
        <taxon>Lophotrochozoa</taxon>
        <taxon>Annelida</taxon>
        <taxon>Polychaeta</taxon>
        <taxon>Sedentaria</taxon>
        <taxon>Canalipalpata</taxon>
        <taxon>Terebellida</taxon>
        <taxon>Terebelliformia</taxon>
        <taxon>Alvinellidae</taxon>
        <taxon>Paralvinella</taxon>
    </lineage>
</organism>
<accession>A0AAD9KB96</accession>
<keyword evidence="7" id="KW-0472">Membrane</keyword>
<dbReference type="InterPro" id="IPR008166">
    <property type="entry name" value="Glyco_transf_92"/>
</dbReference>
<dbReference type="PANTHER" id="PTHR21461:SF69">
    <property type="entry name" value="GLYCOSYLTRANSFERASE FAMILY 92 PROTEIN"/>
    <property type="match status" value="1"/>
</dbReference>
<evidence type="ECO:0000256" key="8">
    <source>
        <dbReference type="RuleBase" id="RU366017"/>
    </source>
</evidence>
<dbReference type="GO" id="GO:0016020">
    <property type="term" value="C:membrane"/>
    <property type="evidence" value="ECO:0007669"/>
    <property type="project" value="UniProtKB-SubCell"/>
</dbReference>
<evidence type="ECO:0000256" key="5">
    <source>
        <dbReference type="ARBA" id="ARBA00022692"/>
    </source>
</evidence>
<gene>
    <name evidence="9" type="ORF">LSH36_22g10046</name>
</gene>
<keyword evidence="3 8" id="KW-0328">Glycosyltransferase</keyword>
<dbReference type="PANTHER" id="PTHR21461">
    <property type="entry name" value="GLYCOSYLTRANSFERASE FAMILY 92 PROTEIN"/>
    <property type="match status" value="1"/>
</dbReference>
<dbReference type="Pfam" id="PF01697">
    <property type="entry name" value="Glyco_transf_92"/>
    <property type="match status" value="1"/>
</dbReference>
<comment type="subcellular location">
    <subcellularLocation>
        <location evidence="1">Membrane</location>
        <topology evidence="1">Single-pass membrane protein</topology>
    </subcellularLocation>
</comment>
<keyword evidence="4 8" id="KW-0808">Transferase</keyword>
<evidence type="ECO:0000313" key="9">
    <source>
        <dbReference type="EMBL" id="KAK2167942.1"/>
    </source>
</evidence>
<keyword evidence="5" id="KW-0812">Transmembrane</keyword>
<dbReference type="GO" id="GO:0005737">
    <property type="term" value="C:cytoplasm"/>
    <property type="evidence" value="ECO:0007669"/>
    <property type="project" value="TreeGrafter"/>
</dbReference>
<keyword evidence="6" id="KW-1133">Transmembrane helix</keyword>
<evidence type="ECO:0000256" key="6">
    <source>
        <dbReference type="ARBA" id="ARBA00022989"/>
    </source>
</evidence>
<dbReference type="AlphaFoldDB" id="A0AAD9KB96"/>
<keyword evidence="10" id="KW-1185">Reference proteome</keyword>
<evidence type="ECO:0000256" key="1">
    <source>
        <dbReference type="ARBA" id="ARBA00004167"/>
    </source>
</evidence>